<feature type="domain" description="DUF7726" evidence="1">
    <location>
        <begin position="1"/>
        <end position="51"/>
    </location>
</feature>
<evidence type="ECO:0000313" key="3">
    <source>
        <dbReference type="Proteomes" id="UP000799539"/>
    </source>
</evidence>
<gene>
    <name evidence="2" type="ORF">CERZMDRAFT_42545</name>
</gene>
<dbReference type="PANTHER" id="PTHR42339:SF1">
    <property type="entry name" value="HISTONE H1"/>
    <property type="match status" value="1"/>
</dbReference>
<organism evidence="2 3">
    <name type="scientific">Cercospora zeae-maydis SCOH1-5</name>
    <dbReference type="NCBI Taxonomy" id="717836"/>
    <lineage>
        <taxon>Eukaryota</taxon>
        <taxon>Fungi</taxon>
        <taxon>Dikarya</taxon>
        <taxon>Ascomycota</taxon>
        <taxon>Pezizomycotina</taxon>
        <taxon>Dothideomycetes</taxon>
        <taxon>Dothideomycetidae</taxon>
        <taxon>Mycosphaerellales</taxon>
        <taxon>Mycosphaerellaceae</taxon>
        <taxon>Cercospora</taxon>
    </lineage>
</organism>
<reference evidence="2" key="1">
    <citation type="journal article" date="2020" name="Stud. Mycol.">
        <title>101 Dothideomycetes genomes: a test case for predicting lifestyles and emergence of pathogens.</title>
        <authorList>
            <person name="Haridas S."/>
            <person name="Albert R."/>
            <person name="Binder M."/>
            <person name="Bloem J."/>
            <person name="Labutti K."/>
            <person name="Salamov A."/>
            <person name="Andreopoulos B."/>
            <person name="Baker S."/>
            <person name="Barry K."/>
            <person name="Bills G."/>
            <person name="Bluhm B."/>
            <person name="Cannon C."/>
            <person name="Castanera R."/>
            <person name="Culley D."/>
            <person name="Daum C."/>
            <person name="Ezra D."/>
            <person name="Gonzalez J."/>
            <person name="Henrissat B."/>
            <person name="Kuo A."/>
            <person name="Liang C."/>
            <person name="Lipzen A."/>
            <person name="Lutzoni F."/>
            <person name="Magnuson J."/>
            <person name="Mondo S."/>
            <person name="Nolan M."/>
            <person name="Ohm R."/>
            <person name="Pangilinan J."/>
            <person name="Park H.-J."/>
            <person name="Ramirez L."/>
            <person name="Alfaro M."/>
            <person name="Sun H."/>
            <person name="Tritt A."/>
            <person name="Yoshinaga Y."/>
            <person name="Zwiers L.-H."/>
            <person name="Turgeon B."/>
            <person name="Goodwin S."/>
            <person name="Spatafora J."/>
            <person name="Crous P."/>
            <person name="Grigoriev I."/>
        </authorList>
    </citation>
    <scope>NUCLEOTIDE SEQUENCE</scope>
    <source>
        <strain evidence="2">SCOH1-5</strain>
    </source>
</reference>
<evidence type="ECO:0000313" key="2">
    <source>
        <dbReference type="EMBL" id="KAF2211736.1"/>
    </source>
</evidence>
<feature type="domain" description="DUF7726" evidence="1">
    <location>
        <begin position="91"/>
        <end position="171"/>
    </location>
</feature>
<dbReference type="AlphaFoldDB" id="A0A6A6FEB6"/>
<protein>
    <recommendedName>
        <fullName evidence="1">DUF7726 domain-containing protein</fullName>
    </recommendedName>
</protein>
<dbReference type="Proteomes" id="UP000799539">
    <property type="component" value="Unassembled WGS sequence"/>
</dbReference>
<sequence>MKKTEFANTIQVNSNSLNRFLTQNGSMAGAGNSTYFNAWKFFKERDRVGIKAPKKMKASTSPFFVTYHGAAATAIPDITAIHLRGEETGSVPIYDTCDEIRKKINAHLVKPGVTQASFCRDLAAQLSPGASIQSKQLTDFRSKKGPRHGNTSCVFYAAYVFFEKLRLAEGKPKSKHRKEMEECWAAQGGFDTVHGSNQR</sequence>
<dbReference type="EMBL" id="ML992675">
    <property type="protein sequence ID" value="KAF2211736.1"/>
    <property type="molecule type" value="Genomic_DNA"/>
</dbReference>
<evidence type="ECO:0000259" key="1">
    <source>
        <dbReference type="Pfam" id="PF24852"/>
    </source>
</evidence>
<dbReference type="Pfam" id="PF24852">
    <property type="entry name" value="DUF7726"/>
    <property type="match status" value="2"/>
</dbReference>
<keyword evidence="3" id="KW-1185">Reference proteome</keyword>
<dbReference type="OrthoDB" id="2592504at2759"/>
<accession>A0A6A6FEB6</accession>
<dbReference type="InterPro" id="IPR056143">
    <property type="entry name" value="DUF7726"/>
</dbReference>
<dbReference type="PANTHER" id="PTHR42339">
    <property type="entry name" value="HISTONE H1"/>
    <property type="match status" value="1"/>
</dbReference>
<name>A0A6A6FEB6_9PEZI</name>
<proteinExistence type="predicted"/>